<feature type="transmembrane region" description="Helical" evidence="6">
    <location>
        <begin position="184"/>
        <end position="205"/>
    </location>
</feature>
<evidence type="ECO:0000313" key="8">
    <source>
        <dbReference type="Proteomes" id="UP000275461"/>
    </source>
</evidence>
<feature type="transmembrane region" description="Helical" evidence="6">
    <location>
        <begin position="111"/>
        <end position="129"/>
    </location>
</feature>
<feature type="transmembrane region" description="Helical" evidence="6">
    <location>
        <begin position="251"/>
        <end position="272"/>
    </location>
</feature>
<keyword evidence="5 6" id="KW-0472">Membrane</keyword>
<evidence type="ECO:0000313" key="7">
    <source>
        <dbReference type="EMBL" id="RLK50880.1"/>
    </source>
</evidence>
<evidence type="ECO:0000256" key="5">
    <source>
        <dbReference type="ARBA" id="ARBA00023136"/>
    </source>
</evidence>
<feature type="transmembrane region" description="Helical" evidence="6">
    <location>
        <begin position="86"/>
        <end position="104"/>
    </location>
</feature>
<dbReference type="Pfam" id="PF01925">
    <property type="entry name" value="TauE"/>
    <property type="match status" value="1"/>
</dbReference>
<proteinExistence type="inferred from homology"/>
<feature type="transmembrane region" description="Helical" evidence="6">
    <location>
        <begin position="217"/>
        <end position="239"/>
    </location>
</feature>
<name>A0A498CCB3_9GAMM</name>
<dbReference type="GO" id="GO:0005886">
    <property type="term" value="C:plasma membrane"/>
    <property type="evidence" value="ECO:0007669"/>
    <property type="project" value="UniProtKB-SubCell"/>
</dbReference>
<dbReference type="OrthoDB" id="457670at2"/>
<evidence type="ECO:0000256" key="4">
    <source>
        <dbReference type="ARBA" id="ARBA00022989"/>
    </source>
</evidence>
<organism evidence="7 8">
    <name type="scientific">Alkalispirillum mobile</name>
    <dbReference type="NCBI Taxonomy" id="85925"/>
    <lineage>
        <taxon>Bacteria</taxon>
        <taxon>Pseudomonadati</taxon>
        <taxon>Pseudomonadota</taxon>
        <taxon>Gammaproteobacteria</taxon>
        <taxon>Chromatiales</taxon>
        <taxon>Ectothiorhodospiraceae</taxon>
        <taxon>Alkalispirillum</taxon>
    </lineage>
</organism>
<comment type="caution">
    <text evidence="7">The sequence shown here is derived from an EMBL/GenBank/DDBJ whole genome shotgun (WGS) entry which is preliminary data.</text>
</comment>
<dbReference type="InterPro" id="IPR002781">
    <property type="entry name" value="TM_pro_TauE-like"/>
</dbReference>
<keyword evidence="4 6" id="KW-1133">Transmembrane helix</keyword>
<feature type="transmembrane region" description="Helical" evidence="6">
    <location>
        <begin position="55"/>
        <end position="74"/>
    </location>
</feature>
<evidence type="ECO:0000256" key="6">
    <source>
        <dbReference type="RuleBase" id="RU363041"/>
    </source>
</evidence>
<dbReference type="EMBL" id="RCDA01000001">
    <property type="protein sequence ID" value="RLK50880.1"/>
    <property type="molecule type" value="Genomic_DNA"/>
</dbReference>
<evidence type="ECO:0000256" key="3">
    <source>
        <dbReference type="ARBA" id="ARBA00022692"/>
    </source>
</evidence>
<dbReference type="Proteomes" id="UP000275461">
    <property type="component" value="Unassembled WGS sequence"/>
</dbReference>
<dbReference type="PANTHER" id="PTHR43483">
    <property type="entry name" value="MEMBRANE TRANSPORTER PROTEIN HI_0806-RELATED"/>
    <property type="match status" value="1"/>
</dbReference>
<comment type="subcellular location">
    <subcellularLocation>
        <location evidence="6">Cell membrane</location>
        <topology evidence="6">Multi-pass membrane protein</topology>
    </subcellularLocation>
    <subcellularLocation>
        <location evidence="1">Membrane</location>
        <topology evidence="1">Multi-pass membrane protein</topology>
    </subcellularLocation>
</comment>
<dbReference type="RefSeq" id="WP_121441332.1">
    <property type="nucleotide sequence ID" value="NZ_RCDA01000001.1"/>
</dbReference>
<keyword evidence="6" id="KW-1003">Cell membrane</keyword>
<reference evidence="7 8" key="1">
    <citation type="submission" date="2018-10" db="EMBL/GenBank/DDBJ databases">
        <title>Genomic Encyclopedia of Type Strains, Phase IV (KMG-IV): sequencing the most valuable type-strain genomes for metagenomic binning, comparative biology and taxonomic classification.</title>
        <authorList>
            <person name="Goeker M."/>
        </authorList>
    </citation>
    <scope>NUCLEOTIDE SEQUENCE [LARGE SCALE GENOMIC DNA]</scope>
    <source>
        <strain evidence="7 8">DSM 12769</strain>
    </source>
</reference>
<comment type="similarity">
    <text evidence="2 6">Belongs to the 4-toluene sulfonate uptake permease (TSUP) (TC 2.A.102) family.</text>
</comment>
<dbReference type="AlphaFoldDB" id="A0A498CCB3"/>
<gene>
    <name evidence="7" type="ORF">DFR31_0789</name>
</gene>
<keyword evidence="8" id="KW-1185">Reference proteome</keyword>
<sequence length="273" mass="28436">MNGLELVLLVVGLLGTGVLAGIMAGLLGVGGGIVIVPVLFYVFTLLEVDPAVQMHLAVGTSLAVVVPTSLRSAINHHRNGTVDVPLLRTLWPALLIGVLLGVALSAWVSGAVLTGVFGFVALLVALNMARAAPPPHLAERTPGIWGQRAIGGFVGTVSTMMGIGGGTLSVPIFQALRFPMHRSVGTAAAIGCIISIPGVIGFLWAGLGVPDRPPFSIGYVSLLGFLLIAPATVFFAPYGVKLAMRLNTVQLRRAFALFLFITAVLMLHRTFFG</sequence>
<protein>
    <recommendedName>
        <fullName evidence="6">Probable membrane transporter protein</fullName>
    </recommendedName>
</protein>
<evidence type="ECO:0000256" key="2">
    <source>
        <dbReference type="ARBA" id="ARBA00009142"/>
    </source>
</evidence>
<accession>A0A498CCB3</accession>
<dbReference type="PANTHER" id="PTHR43483:SF3">
    <property type="entry name" value="MEMBRANE TRANSPORTER PROTEIN HI_0806-RELATED"/>
    <property type="match status" value="1"/>
</dbReference>
<feature type="transmembrane region" description="Helical" evidence="6">
    <location>
        <begin position="149"/>
        <end position="172"/>
    </location>
</feature>
<feature type="transmembrane region" description="Helical" evidence="6">
    <location>
        <begin position="30"/>
        <end position="48"/>
    </location>
</feature>
<keyword evidence="3 6" id="KW-0812">Transmembrane</keyword>
<evidence type="ECO:0000256" key="1">
    <source>
        <dbReference type="ARBA" id="ARBA00004141"/>
    </source>
</evidence>